<protein>
    <submittedName>
        <fullName evidence="2">Uncharacterized protein</fullName>
    </submittedName>
</protein>
<feature type="compositionally biased region" description="Basic residues" evidence="1">
    <location>
        <begin position="21"/>
        <end position="30"/>
    </location>
</feature>
<feature type="region of interest" description="Disordered" evidence="1">
    <location>
        <begin position="15"/>
        <end position="49"/>
    </location>
</feature>
<reference evidence="2" key="1">
    <citation type="submission" date="2019-08" db="EMBL/GenBank/DDBJ databases">
        <authorList>
            <person name="Kucharzyk K."/>
            <person name="Murdoch R.W."/>
            <person name="Higgins S."/>
            <person name="Loffler F."/>
        </authorList>
    </citation>
    <scope>NUCLEOTIDE SEQUENCE</scope>
</reference>
<dbReference type="AlphaFoldDB" id="A0A645I5I7"/>
<organism evidence="2">
    <name type="scientific">bioreactor metagenome</name>
    <dbReference type="NCBI Taxonomy" id="1076179"/>
    <lineage>
        <taxon>unclassified sequences</taxon>
        <taxon>metagenomes</taxon>
        <taxon>ecological metagenomes</taxon>
    </lineage>
</organism>
<accession>A0A645I5I7</accession>
<evidence type="ECO:0000313" key="2">
    <source>
        <dbReference type="EMBL" id="MPN46577.1"/>
    </source>
</evidence>
<comment type="caution">
    <text evidence="2">The sequence shown here is derived from an EMBL/GenBank/DDBJ whole genome shotgun (WGS) entry which is preliminary data.</text>
</comment>
<evidence type="ECO:0000256" key="1">
    <source>
        <dbReference type="SAM" id="MobiDB-lite"/>
    </source>
</evidence>
<name>A0A645I5I7_9ZZZZ</name>
<sequence length="84" mass="10268">MEPVGNDAVLRVDKRYGYEHGKKRHVKRRERREPVNERRGKKAYPTQQFHQRIARRYARRAEPAFAAQKDITYKWYHIVGFERI</sequence>
<dbReference type="EMBL" id="VSSQ01107362">
    <property type="protein sequence ID" value="MPN46577.1"/>
    <property type="molecule type" value="Genomic_DNA"/>
</dbReference>
<proteinExistence type="predicted"/>
<gene>
    <name evidence="2" type="ORF">SDC9_194168</name>
</gene>